<proteinExistence type="predicted"/>
<evidence type="ECO:0000313" key="4">
    <source>
        <dbReference type="Proteomes" id="UP000054359"/>
    </source>
</evidence>
<evidence type="ECO:0000259" key="2">
    <source>
        <dbReference type="PROSITE" id="PS51034"/>
    </source>
</evidence>
<dbReference type="AlphaFoldDB" id="A0A087SWB6"/>
<dbReference type="PANTHER" id="PTHR46560:SF5">
    <property type="entry name" value="CYPHER, ISOFORM B"/>
    <property type="match status" value="1"/>
</dbReference>
<accession>A0A087SWB6</accession>
<gene>
    <name evidence="3" type="ORF">X975_21513</name>
</gene>
<feature type="domain" description="ZP" evidence="2">
    <location>
        <begin position="1"/>
        <end position="142"/>
    </location>
</feature>
<dbReference type="Proteomes" id="UP000054359">
    <property type="component" value="Unassembled WGS sequence"/>
</dbReference>
<name>A0A087SWB6_STEMI</name>
<sequence length="142" mass="15392">MLAQVRTNALFKGKLYAKGKPLTCSTDVSNSLEFSLPIPLKGENCGTTSEEEGKFSNVLVIQSNDHVVTALDKAIGIHCSYDVGNKTEETEINITDPGSSDRSRGSPALPDLSLHIVDMEGQERDTVALGELLRVQVRMSDE</sequence>
<evidence type="ECO:0000256" key="1">
    <source>
        <dbReference type="SAM" id="MobiDB-lite"/>
    </source>
</evidence>
<keyword evidence="4" id="KW-1185">Reference proteome</keyword>
<dbReference type="PANTHER" id="PTHR46560">
    <property type="entry name" value="CYPHER, ISOFORM B"/>
    <property type="match status" value="1"/>
</dbReference>
<feature type="region of interest" description="Disordered" evidence="1">
    <location>
        <begin position="90"/>
        <end position="109"/>
    </location>
</feature>
<dbReference type="OrthoDB" id="10043417at2759"/>
<protein>
    <recommendedName>
        <fullName evidence="2">ZP domain-containing protein</fullName>
    </recommendedName>
</protein>
<organism evidence="3 4">
    <name type="scientific">Stegodyphus mimosarum</name>
    <name type="common">African social velvet spider</name>
    <dbReference type="NCBI Taxonomy" id="407821"/>
    <lineage>
        <taxon>Eukaryota</taxon>
        <taxon>Metazoa</taxon>
        <taxon>Ecdysozoa</taxon>
        <taxon>Arthropoda</taxon>
        <taxon>Chelicerata</taxon>
        <taxon>Arachnida</taxon>
        <taxon>Araneae</taxon>
        <taxon>Araneomorphae</taxon>
        <taxon>Entelegynae</taxon>
        <taxon>Eresoidea</taxon>
        <taxon>Eresidae</taxon>
        <taxon>Stegodyphus</taxon>
    </lineage>
</organism>
<dbReference type="STRING" id="407821.A0A087SWB6"/>
<dbReference type="PROSITE" id="PS51034">
    <property type="entry name" value="ZP_2"/>
    <property type="match status" value="1"/>
</dbReference>
<dbReference type="EMBL" id="KK112243">
    <property type="protein sequence ID" value="KFM57155.1"/>
    <property type="molecule type" value="Genomic_DNA"/>
</dbReference>
<feature type="non-terminal residue" evidence="3">
    <location>
        <position position="142"/>
    </location>
</feature>
<evidence type="ECO:0000313" key="3">
    <source>
        <dbReference type="EMBL" id="KFM57155.1"/>
    </source>
</evidence>
<reference evidence="3 4" key="1">
    <citation type="submission" date="2013-11" db="EMBL/GenBank/DDBJ databases">
        <title>Genome sequencing of Stegodyphus mimosarum.</title>
        <authorList>
            <person name="Bechsgaard J."/>
        </authorList>
    </citation>
    <scope>NUCLEOTIDE SEQUENCE [LARGE SCALE GENOMIC DNA]</scope>
</reference>
<dbReference type="InterPro" id="IPR001507">
    <property type="entry name" value="ZP_dom"/>
</dbReference>